<dbReference type="Proteomes" id="UP000275078">
    <property type="component" value="Unassembled WGS sequence"/>
</dbReference>
<keyword evidence="2" id="KW-1185">Reference proteome</keyword>
<organism evidence="1 2">
    <name type="scientific">Ascobolus immersus RN42</name>
    <dbReference type="NCBI Taxonomy" id="1160509"/>
    <lineage>
        <taxon>Eukaryota</taxon>
        <taxon>Fungi</taxon>
        <taxon>Dikarya</taxon>
        <taxon>Ascomycota</taxon>
        <taxon>Pezizomycotina</taxon>
        <taxon>Pezizomycetes</taxon>
        <taxon>Pezizales</taxon>
        <taxon>Ascobolaceae</taxon>
        <taxon>Ascobolus</taxon>
    </lineage>
</organism>
<gene>
    <name evidence="1" type="ORF">BJ508DRAFT_18551</name>
</gene>
<dbReference type="EMBL" id="ML119762">
    <property type="protein sequence ID" value="RPA75490.1"/>
    <property type="molecule type" value="Genomic_DNA"/>
</dbReference>
<proteinExistence type="predicted"/>
<evidence type="ECO:0000313" key="2">
    <source>
        <dbReference type="Proteomes" id="UP000275078"/>
    </source>
</evidence>
<accession>A0A3N4HUI7</accession>
<sequence length="129" mass="14854">MSSPHNVALKDIIKPDITDTSQSLELHWSQQMKEKTSRFLVGRFRNITKDGQAGIIFVEHIMLHEYQKLLSTDGTITVTSSFQYGDKTPATRWLVYQNKQNKMFQVDDSFTIPFPAHGSMVLSRLIHQE</sequence>
<protein>
    <submittedName>
        <fullName evidence="1">Uncharacterized protein</fullName>
    </submittedName>
</protein>
<reference evidence="1 2" key="1">
    <citation type="journal article" date="2018" name="Nat. Ecol. Evol.">
        <title>Pezizomycetes genomes reveal the molecular basis of ectomycorrhizal truffle lifestyle.</title>
        <authorList>
            <person name="Murat C."/>
            <person name="Payen T."/>
            <person name="Noel B."/>
            <person name="Kuo A."/>
            <person name="Morin E."/>
            <person name="Chen J."/>
            <person name="Kohler A."/>
            <person name="Krizsan K."/>
            <person name="Balestrini R."/>
            <person name="Da Silva C."/>
            <person name="Montanini B."/>
            <person name="Hainaut M."/>
            <person name="Levati E."/>
            <person name="Barry K.W."/>
            <person name="Belfiori B."/>
            <person name="Cichocki N."/>
            <person name="Clum A."/>
            <person name="Dockter R.B."/>
            <person name="Fauchery L."/>
            <person name="Guy J."/>
            <person name="Iotti M."/>
            <person name="Le Tacon F."/>
            <person name="Lindquist E.A."/>
            <person name="Lipzen A."/>
            <person name="Malagnac F."/>
            <person name="Mello A."/>
            <person name="Molinier V."/>
            <person name="Miyauchi S."/>
            <person name="Poulain J."/>
            <person name="Riccioni C."/>
            <person name="Rubini A."/>
            <person name="Sitrit Y."/>
            <person name="Splivallo R."/>
            <person name="Traeger S."/>
            <person name="Wang M."/>
            <person name="Zifcakova L."/>
            <person name="Wipf D."/>
            <person name="Zambonelli A."/>
            <person name="Paolocci F."/>
            <person name="Nowrousian M."/>
            <person name="Ottonello S."/>
            <person name="Baldrian P."/>
            <person name="Spatafora J.W."/>
            <person name="Henrissat B."/>
            <person name="Nagy L.G."/>
            <person name="Aury J.M."/>
            <person name="Wincker P."/>
            <person name="Grigoriev I.V."/>
            <person name="Bonfante P."/>
            <person name="Martin F.M."/>
        </authorList>
    </citation>
    <scope>NUCLEOTIDE SEQUENCE [LARGE SCALE GENOMIC DNA]</scope>
    <source>
        <strain evidence="1 2">RN42</strain>
    </source>
</reference>
<name>A0A3N4HUI7_ASCIM</name>
<evidence type="ECO:0000313" key="1">
    <source>
        <dbReference type="EMBL" id="RPA75490.1"/>
    </source>
</evidence>
<dbReference type="AlphaFoldDB" id="A0A3N4HUI7"/>